<dbReference type="GO" id="GO:0000272">
    <property type="term" value="P:polysaccharide catabolic process"/>
    <property type="evidence" value="ECO:0007669"/>
    <property type="project" value="InterPro"/>
</dbReference>
<comment type="caution">
    <text evidence="8">The sequence shown here is derived from an EMBL/GenBank/DDBJ whole genome shotgun (WGS) entry which is preliminary data.</text>
</comment>
<evidence type="ECO:0000313" key="8">
    <source>
        <dbReference type="EMBL" id="KAB1158576.1"/>
    </source>
</evidence>
<feature type="transmembrane region" description="Helical" evidence="6">
    <location>
        <begin position="12"/>
        <end position="35"/>
    </location>
</feature>
<organism evidence="8 9">
    <name type="scientific">Tenacibaculum aiptasiae</name>
    <dbReference type="NCBI Taxonomy" id="426481"/>
    <lineage>
        <taxon>Bacteria</taxon>
        <taxon>Pseudomonadati</taxon>
        <taxon>Bacteroidota</taxon>
        <taxon>Flavobacteriia</taxon>
        <taxon>Flavobacteriales</taxon>
        <taxon>Flavobacteriaceae</taxon>
        <taxon>Tenacibaculum</taxon>
    </lineage>
</organism>
<dbReference type="Gene3D" id="3.20.20.80">
    <property type="entry name" value="Glycosidases"/>
    <property type="match status" value="1"/>
</dbReference>
<dbReference type="PANTHER" id="PTHR31451">
    <property type="match status" value="1"/>
</dbReference>
<feature type="domain" description="Glycoside hydrolase family 5" evidence="7">
    <location>
        <begin position="235"/>
        <end position="464"/>
    </location>
</feature>
<dbReference type="AlphaFoldDB" id="A0A7J5ALZ1"/>
<dbReference type="EMBL" id="WAAU01000012">
    <property type="protein sequence ID" value="KAB1158576.1"/>
    <property type="molecule type" value="Genomic_DNA"/>
</dbReference>
<evidence type="ECO:0000259" key="7">
    <source>
        <dbReference type="Pfam" id="PF00150"/>
    </source>
</evidence>
<gene>
    <name evidence="8" type="ORF">F7018_08125</name>
</gene>
<comment type="similarity">
    <text evidence="5">Belongs to the glycosyl hydrolase 5 (cellulase A) family.</text>
</comment>
<keyword evidence="6" id="KW-0472">Membrane</keyword>
<evidence type="ECO:0000256" key="3">
    <source>
        <dbReference type="ARBA" id="ARBA00022801"/>
    </source>
</evidence>
<reference evidence="8 9" key="1">
    <citation type="submission" date="2019-09" db="EMBL/GenBank/DDBJ databases">
        <authorList>
            <person name="Cao W.R."/>
        </authorList>
    </citation>
    <scope>NUCLEOTIDE SEQUENCE [LARGE SCALE GENOMIC DNA]</scope>
    <source>
        <strain evidence="9">a4</strain>
    </source>
</reference>
<protein>
    <recommendedName>
        <fullName evidence="2">mannan endo-1,4-beta-mannosidase</fullName>
        <ecNumber evidence="2">3.2.1.78</ecNumber>
    </recommendedName>
</protein>
<evidence type="ECO:0000256" key="4">
    <source>
        <dbReference type="ARBA" id="ARBA00023295"/>
    </source>
</evidence>
<dbReference type="InterPro" id="IPR001547">
    <property type="entry name" value="Glyco_hydro_5"/>
</dbReference>
<keyword evidence="3 5" id="KW-0378">Hydrolase</keyword>
<dbReference type="EC" id="3.2.1.78" evidence="2"/>
<dbReference type="SUPFAM" id="SSF51445">
    <property type="entry name" value="(Trans)glycosidases"/>
    <property type="match status" value="1"/>
</dbReference>
<proteinExistence type="inferred from homology"/>
<keyword evidence="4 5" id="KW-0326">Glycosidase</keyword>
<dbReference type="InterPro" id="IPR017853">
    <property type="entry name" value="GH"/>
</dbReference>
<dbReference type="OrthoDB" id="9774262at2"/>
<accession>A0A7J5ALZ1</accession>
<sequence>MVKIDKNIMRGIIVLSYTLSVSVLIFLISSAFTYLNTGADRSKLLHTEVRKLDQYLPKTIWKSDGNEGRYVDPQTLGEVENDYLDAWYVRHVAYKSNKTVGIDDYYTDNARKNLFSFIEQNTKNNISIESTTVEHHPDILFFSEDGQLIVLKDENVVEYKKIYHNKKLISEITEVSSYKMILLLEDGFWRIRHLVKENTSTYNEPKSDTSLKYANIKGINYYPQATPWDMFGKKFDIEIIKKDFKIIKDAGLNTIRIFVQYDDFGKAKVKYEKLDKLKQVLDNAEKAGIDVIVTLFDFYGDYSTLDWTLNHRHAEKIVSTFKDHKAIMAWDVKNEPNLDFKSRGKENVIAWLKSMITLIKSIDTKHPITIGWSDADSAPILQDKIDFISFHYYKELNNFENEFLNLKEKIKNKPIVLGEFGVSSYGGFWRPFAGSEKKQALYYKKMQEVLKKYKIPFISWTLYDFNKIPASVVGRRPWRVYPQKKFGFINKDGQKKPSFAHISE</sequence>
<evidence type="ECO:0000256" key="1">
    <source>
        <dbReference type="ARBA" id="ARBA00001678"/>
    </source>
</evidence>
<dbReference type="GO" id="GO:0004553">
    <property type="term" value="F:hydrolase activity, hydrolyzing O-glycosyl compounds"/>
    <property type="evidence" value="ECO:0007669"/>
    <property type="project" value="InterPro"/>
</dbReference>
<name>A0A7J5ALZ1_9FLAO</name>
<keyword evidence="6" id="KW-0812">Transmembrane</keyword>
<evidence type="ECO:0000313" key="9">
    <source>
        <dbReference type="Proteomes" id="UP000467305"/>
    </source>
</evidence>
<dbReference type="Proteomes" id="UP000467305">
    <property type="component" value="Unassembled WGS sequence"/>
</dbReference>
<evidence type="ECO:0000256" key="5">
    <source>
        <dbReference type="RuleBase" id="RU361153"/>
    </source>
</evidence>
<keyword evidence="9" id="KW-1185">Reference proteome</keyword>
<keyword evidence="6" id="KW-1133">Transmembrane helix</keyword>
<dbReference type="Pfam" id="PF00150">
    <property type="entry name" value="Cellulase"/>
    <property type="match status" value="1"/>
</dbReference>
<evidence type="ECO:0000256" key="2">
    <source>
        <dbReference type="ARBA" id="ARBA00012706"/>
    </source>
</evidence>
<evidence type="ECO:0000256" key="6">
    <source>
        <dbReference type="SAM" id="Phobius"/>
    </source>
</evidence>
<comment type="catalytic activity">
    <reaction evidence="1">
        <text>Random hydrolysis of (1-&gt;4)-beta-D-mannosidic linkages in mannans, galactomannans and glucomannans.</text>
        <dbReference type="EC" id="3.2.1.78"/>
    </reaction>
</comment>
<dbReference type="InterPro" id="IPR045053">
    <property type="entry name" value="MAN-like"/>
</dbReference>
<dbReference type="RefSeq" id="WP_150899545.1">
    <property type="nucleotide sequence ID" value="NZ_WAAU01000012.1"/>
</dbReference>